<accession>A0ACB9GHS5</accession>
<evidence type="ECO:0000313" key="1">
    <source>
        <dbReference type="EMBL" id="KAI3782598.1"/>
    </source>
</evidence>
<name>A0ACB9GHS5_CICIN</name>
<sequence length="157" mass="17411">MAVAERVSTDRGEPLGGSVGYKVQFEGHFLLTRLFLENMKKTARKSIGYKPGSDLREIELESKQKYVISLNGNHEKQQNGTYNISVDSCNKSDLNSKISLITGEKQKTLEKDAGEKTIACLDKISNSNGSLSASKIRLNMHRIMQNNAAVFRTQGNT</sequence>
<keyword evidence="2" id="KW-1185">Reference proteome</keyword>
<proteinExistence type="predicted"/>
<evidence type="ECO:0000313" key="2">
    <source>
        <dbReference type="Proteomes" id="UP001055811"/>
    </source>
</evidence>
<dbReference type="EMBL" id="CM042010">
    <property type="protein sequence ID" value="KAI3782598.1"/>
    <property type="molecule type" value="Genomic_DNA"/>
</dbReference>
<protein>
    <submittedName>
        <fullName evidence="1">Uncharacterized protein</fullName>
    </submittedName>
</protein>
<comment type="caution">
    <text evidence="1">The sequence shown here is derived from an EMBL/GenBank/DDBJ whole genome shotgun (WGS) entry which is preliminary data.</text>
</comment>
<reference evidence="1 2" key="2">
    <citation type="journal article" date="2022" name="Mol. Ecol. Resour.">
        <title>The genomes of chicory, endive, great burdock and yacon provide insights into Asteraceae paleo-polyploidization history and plant inulin production.</title>
        <authorList>
            <person name="Fan W."/>
            <person name="Wang S."/>
            <person name="Wang H."/>
            <person name="Wang A."/>
            <person name="Jiang F."/>
            <person name="Liu H."/>
            <person name="Zhao H."/>
            <person name="Xu D."/>
            <person name="Zhang Y."/>
        </authorList>
    </citation>
    <scope>NUCLEOTIDE SEQUENCE [LARGE SCALE GENOMIC DNA]</scope>
    <source>
        <strain evidence="2">cv. Punajuju</strain>
        <tissue evidence="1">Leaves</tissue>
    </source>
</reference>
<gene>
    <name evidence="1" type="ORF">L2E82_12649</name>
</gene>
<reference evidence="2" key="1">
    <citation type="journal article" date="2022" name="Mol. Ecol. Resour.">
        <title>The genomes of chicory, endive, great burdock and yacon provide insights into Asteraceae palaeo-polyploidization history and plant inulin production.</title>
        <authorList>
            <person name="Fan W."/>
            <person name="Wang S."/>
            <person name="Wang H."/>
            <person name="Wang A."/>
            <person name="Jiang F."/>
            <person name="Liu H."/>
            <person name="Zhao H."/>
            <person name="Xu D."/>
            <person name="Zhang Y."/>
        </authorList>
    </citation>
    <scope>NUCLEOTIDE SEQUENCE [LARGE SCALE GENOMIC DNA]</scope>
    <source>
        <strain evidence="2">cv. Punajuju</strain>
    </source>
</reference>
<organism evidence="1 2">
    <name type="scientific">Cichorium intybus</name>
    <name type="common">Chicory</name>
    <dbReference type="NCBI Taxonomy" id="13427"/>
    <lineage>
        <taxon>Eukaryota</taxon>
        <taxon>Viridiplantae</taxon>
        <taxon>Streptophyta</taxon>
        <taxon>Embryophyta</taxon>
        <taxon>Tracheophyta</taxon>
        <taxon>Spermatophyta</taxon>
        <taxon>Magnoliopsida</taxon>
        <taxon>eudicotyledons</taxon>
        <taxon>Gunneridae</taxon>
        <taxon>Pentapetalae</taxon>
        <taxon>asterids</taxon>
        <taxon>campanulids</taxon>
        <taxon>Asterales</taxon>
        <taxon>Asteraceae</taxon>
        <taxon>Cichorioideae</taxon>
        <taxon>Cichorieae</taxon>
        <taxon>Cichoriinae</taxon>
        <taxon>Cichorium</taxon>
    </lineage>
</organism>
<dbReference type="Proteomes" id="UP001055811">
    <property type="component" value="Linkage Group LG02"/>
</dbReference>